<dbReference type="GO" id="GO:0008270">
    <property type="term" value="F:zinc ion binding"/>
    <property type="evidence" value="ECO:0007669"/>
    <property type="project" value="InterPro"/>
</dbReference>
<organism evidence="2 3">
    <name type="scientific">Acinetobacter pittii</name>
    <name type="common">Acinetobacter genomosp. 3</name>
    <dbReference type="NCBI Taxonomy" id="48296"/>
    <lineage>
        <taxon>Bacteria</taxon>
        <taxon>Pseudomonadati</taxon>
        <taxon>Pseudomonadota</taxon>
        <taxon>Gammaproteobacteria</taxon>
        <taxon>Moraxellales</taxon>
        <taxon>Moraxellaceae</taxon>
        <taxon>Acinetobacter</taxon>
        <taxon>Acinetobacter calcoaceticus/baumannii complex</taxon>
    </lineage>
</organism>
<protein>
    <recommendedName>
        <fullName evidence="1">HNH nuclease domain-containing protein</fullName>
    </recommendedName>
</protein>
<feature type="domain" description="HNH nuclease" evidence="1">
    <location>
        <begin position="46"/>
        <end position="102"/>
    </location>
</feature>
<name>A0A6S4UN12_ACIPI</name>
<gene>
    <name evidence="2" type="ORF">WP2W18E11_27080</name>
</gene>
<evidence type="ECO:0000313" key="3">
    <source>
        <dbReference type="Proteomes" id="UP000515758"/>
    </source>
</evidence>
<dbReference type="EMBL" id="AP021936">
    <property type="protein sequence ID" value="BBQ49710.1"/>
    <property type="molecule type" value="Genomic_DNA"/>
</dbReference>
<evidence type="ECO:0000313" key="2">
    <source>
        <dbReference type="EMBL" id="BBQ49710.1"/>
    </source>
</evidence>
<dbReference type="Gene3D" id="1.10.30.50">
    <property type="match status" value="1"/>
</dbReference>
<sequence length="210" mass="25019">MNINLLNYTCPYPKKSSRGKGRNINCKCGNEPWSCKEFFYVKKQIKVKLKKEFDNTCAFCQRALAEDEDIIIDIEHVLPKHKYVNYSFDIRNLVISCRRCNTGAQKGTRTDFINYLIQNDQYNASIDFSLDNYKFIHPKYENTRDFYELECLQAGRAVFMRYTINKEHPKLEYTFDFFNLKKLERGSLEDCARIMKKLNSKFLKYLPEKI</sequence>
<reference evidence="2 3" key="1">
    <citation type="submission" date="2019-12" db="EMBL/GenBank/DDBJ databases">
        <title>complete genome sequences of Acinetobacter pittii str. WP2-W18-ESBL-11 isolated from wastewater treatment plant effluent.</title>
        <authorList>
            <person name="Sekizuka T."/>
            <person name="Itokawa K."/>
            <person name="Yatsu K."/>
            <person name="Inamine Y."/>
            <person name="Kuroda M."/>
        </authorList>
    </citation>
    <scope>NUCLEOTIDE SEQUENCE [LARGE SCALE GENOMIC DNA]</scope>
    <source>
        <strain evidence="2 3">WP2-W18-ESBL-11</strain>
    </source>
</reference>
<dbReference type="SMART" id="SM00507">
    <property type="entry name" value="HNHc"/>
    <property type="match status" value="1"/>
</dbReference>
<dbReference type="AlphaFoldDB" id="A0A6S4UN12"/>
<proteinExistence type="predicted"/>
<dbReference type="Proteomes" id="UP000515758">
    <property type="component" value="Chromosome"/>
</dbReference>
<dbReference type="RefSeq" id="WP_032063149.1">
    <property type="nucleotide sequence ID" value="NZ_AP021936.1"/>
</dbReference>
<evidence type="ECO:0000259" key="1">
    <source>
        <dbReference type="SMART" id="SM00507"/>
    </source>
</evidence>
<dbReference type="GO" id="GO:0003676">
    <property type="term" value="F:nucleic acid binding"/>
    <property type="evidence" value="ECO:0007669"/>
    <property type="project" value="InterPro"/>
</dbReference>
<dbReference type="InterPro" id="IPR002711">
    <property type="entry name" value="HNH"/>
</dbReference>
<dbReference type="GO" id="GO:0004519">
    <property type="term" value="F:endonuclease activity"/>
    <property type="evidence" value="ECO:0007669"/>
    <property type="project" value="InterPro"/>
</dbReference>
<accession>A0A6S4UN12</accession>
<dbReference type="InterPro" id="IPR003615">
    <property type="entry name" value="HNH_nuc"/>
</dbReference>
<dbReference type="Pfam" id="PF01844">
    <property type="entry name" value="HNH"/>
    <property type="match status" value="1"/>
</dbReference>